<evidence type="ECO:0000313" key="2">
    <source>
        <dbReference type="Proteomes" id="UP000230611"/>
    </source>
</evidence>
<dbReference type="SUPFAM" id="SSF56235">
    <property type="entry name" value="N-terminal nucleophile aminohydrolases (Ntn hydrolases)"/>
    <property type="match status" value="1"/>
</dbReference>
<proteinExistence type="predicted"/>
<dbReference type="Proteomes" id="UP000230611">
    <property type="component" value="Unassembled WGS sequence"/>
</dbReference>
<evidence type="ECO:0000313" key="1">
    <source>
        <dbReference type="EMBL" id="PJB15448.1"/>
    </source>
</evidence>
<gene>
    <name evidence="1" type="ORF">CO116_03700</name>
</gene>
<comment type="caution">
    <text evidence="1">The sequence shown here is derived from an EMBL/GenBank/DDBJ whole genome shotgun (WGS) entry which is preliminary data.</text>
</comment>
<dbReference type="InterPro" id="IPR001353">
    <property type="entry name" value="Proteasome_sua/b"/>
</dbReference>
<sequence>MTLTIYIIAKNGIILASDSRASSFLTSNDTVKKIFKLDNHNAVGIAGDGPLAMHFFDTISSELIFRNSVSALAEQMRSLGKARFDEFFSHQTPKDRPSLNITLAGYMLNGKPEIYTLNSNDNFVPRKSPTGFECIGIPIIANYLLNRLYEPEITTQHAAELAAFCIKETSSQDNRVGGPTQISSFSDTRQYAELSREEIEKIEKKCEQFRLLQKGNFYPEDVSGGAASSQDATRQQ</sequence>
<organism evidence="1 2">
    <name type="scientific">Candidatus Falkowbacteria bacterium CG_4_9_14_3_um_filter_38_19</name>
    <dbReference type="NCBI Taxonomy" id="1974559"/>
    <lineage>
        <taxon>Bacteria</taxon>
        <taxon>Candidatus Falkowiibacteriota</taxon>
    </lineage>
</organism>
<reference evidence="2" key="1">
    <citation type="submission" date="2017-09" db="EMBL/GenBank/DDBJ databases">
        <title>Depth-based differentiation of microbial function through sediment-hosted aquifers and enrichment of novel symbionts in the deep terrestrial subsurface.</title>
        <authorList>
            <person name="Probst A.J."/>
            <person name="Ladd B."/>
            <person name="Jarett J.K."/>
            <person name="Geller-Mcgrath D.E."/>
            <person name="Sieber C.M.K."/>
            <person name="Emerson J.B."/>
            <person name="Anantharaman K."/>
            <person name="Thomas B.C."/>
            <person name="Malmstrom R."/>
            <person name="Stieglmeier M."/>
            <person name="Klingl A."/>
            <person name="Woyke T."/>
            <person name="Ryan C.M."/>
            <person name="Banfield J.F."/>
        </authorList>
    </citation>
    <scope>NUCLEOTIDE SEQUENCE [LARGE SCALE GENOMIC DNA]</scope>
</reference>
<dbReference type="Gene3D" id="3.60.20.10">
    <property type="entry name" value="Glutamine Phosphoribosylpyrophosphate, subunit 1, domain 1"/>
    <property type="match status" value="1"/>
</dbReference>
<accession>A0A2M8ACV5</accession>
<dbReference type="GO" id="GO:0005839">
    <property type="term" value="C:proteasome core complex"/>
    <property type="evidence" value="ECO:0007669"/>
    <property type="project" value="InterPro"/>
</dbReference>
<dbReference type="GO" id="GO:0051603">
    <property type="term" value="P:proteolysis involved in protein catabolic process"/>
    <property type="evidence" value="ECO:0007669"/>
    <property type="project" value="InterPro"/>
</dbReference>
<dbReference type="EMBL" id="PFUO01000171">
    <property type="protein sequence ID" value="PJB15448.1"/>
    <property type="molecule type" value="Genomic_DNA"/>
</dbReference>
<name>A0A2M8ACV5_9BACT</name>
<dbReference type="InterPro" id="IPR029055">
    <property type="entry name" value="Ntn_hydrolases_N"/>
</dbReference>
<evidence type="ECO:0008006" key="3">
    <source>
        <dbReference type="Google" id="ProtNLM"/>
    </source>
</evidence>
<dbReference type="AlphaFoldDB" id="A0A2M8ACV5"/>
<dbReference type="Pfam" id="PF00227">
    <property type="entry name" value="Proteasome"/>
    <property type="match status" value="1"/>
</dbReference>
<protein>
    <recommendedName>
        <fullName evidence="3">Proteasome subunit beta</fullName>
    </recommendedName>
</protein>